<dbReference type="Pfam" id="PF00059">
    <property type="entry name" value="Lectin_C"/>
    <property type="match status" value="1"/>
</dbReference>
<dbReference type="EMBL" id="JAHGAV010002194">
    <property type="protein sequence ID" value="KAG6921361.1"/>
    <property type="molecule type" value="Genomic_DNA"/>
</dbReference>
<dbReference type="PROSITE" id="PS50041">
    <property type="entry name" value="C_TYPE_LECTIN_2"/>
    <property type="match status" value="1"/>
</dbReference>
<gene>
    <name evidence="2" type="ORF">G0U57_008180</name>
</gene>
<accession>A0A8T1RXM0</accession>
<dbReference type="GO" id="GO:0005886">
    <property type="term" value="C:plasma membrane"/>
    <property type="evidence" value="ECO:0007669"/>
    <property type="project" value="InterPro"/>
</dbReference>
<dbReference type="OrthoDB" id="8950604at2759"/>
<dbReference type="InterPro" id="IPR001304">
    <property type="entry name" value="C-type_lectin-like"/>
</dbReference>
<protein>
    <submittedName>
        <fullName evidence="2">C-type lectin domain family 6 member A</fullName>
    </submittedName>
</protein>
<evidence type="ECO:0000313" key="3">
    <source>
        <dbReference type="Proteomes" id="UP000765507"/>
    </source>
</evidence>
<organism evidence="2 3">
    <name type="scientific">Chelydra serpentina</name>
    <name type="common">Snapping turtle</name>
    <name type="synonym">Testudo serpentina</name>
    <dbReference type="NCBI Taxonomy" id="8475"/>
    <lineage>
        <taxon>Eukaryota</taxon>
        <taxon>Metazoa</taxon>
        <taxon>Chordata</taxon>
        <taxon>Craniata</taxon>
        <taxon>Vertebrata</taxon>
        <taxon>Euteleostomi</taxon>
        <taxon>Archelosauria</taxon>
        <taxon>Testudinata</taxon>
        <taxon>Testudines</taxon>
        <taxon>Cryptodira</taxon>
        <taxon>Durocryptodira</taxon>
        <taxon>Americhelydia</taxon>
        <taxon>Chelydroidea</taxon>
        <taxon>Chelydridae</taxon>
        <taxon>Chelydra</taxon>
    </lineage>
</organism>
<dbReference type="InterPro" id="IPR016187">
    <property type="entry name" value="CTDL_fold"/>
</dbReference>
<sequence length="83" mass="10204">GCCPADWVLYRGKCLFISKEEKRWEESKEDCESKSARLLITKSWDWWTMPTFLKNTDVQYWIGLYRSKETQWKWKWVDNSPFE</sequence>
<dbReference type="GO" id="GO:0004888">
    <property type="term" value="F:transmembrane signaling receptor activity"/>
    <property type="evidence" value="ECO:0007669"/>
    <property type="project" value="InterPro"/>
</dbReference>
<comment type="caution">
    <text evidence="2">The sequence shown here is derived from an EMBL/GenBank/DDBJ whole genome shotgun (WGS) entry which is preliminary data.</text>
</comment>
<dbReference type="PANTHER" id="PTHR15028:SF6">
    <property type="entry name" value="B-CELL DIFFERENTIATION ANTIGEN CD72"/>
    <property type="match status" value="1"/>
</dbReference>
<proteinExistence type="predicted"/>
<dbReference type="InterPro" id="IPR039689">
    <property type="entry name" value="CD72"/>
</dbReference>
<feature type="non-terminal residue" evidence="2">
    <location>
        <position position="83"/>
    </location>
</feature>
<evidence type="ECO:0000259" key="1">
    <source>
        <dbReference type="PROSITE" id="PS50041"/>
    </source>
</evidence>
<dbReference type="Gene3D" id="3.10.100.10">
    <property type="entry name" value="Mannose-Binding Protein A, subunit A"/>
    <property type="match status" value="1"/>
</dbReference>
<keyword evidence="3" id="KW-1185">Reference proteome</keyword>
<reference evidence="2 3" key="1">
    <citation type="journal article" date="2020" name="G3 (Bethesda)">
        <title>Draft Genome of the Common Snapping Turtle, Chelydra serpentina, a Model for Phenotypic Plasticity in Reptiles.</title>
        <authorList>
            <person name="Das D."/>
            <person name="Singh S.K."/>
            <person name="Bierstedt J."/>
            <person name="Erickson A."/>
            <person name="Galli G.L.J."/>
            <person name="Crossley D.A. 2nd"/>
            <person name="Rhen T."/>
        </authorList>
    </citation>
    <scope>NUCLEOTIDE SEQUENCE [LARGE SCALE GENOMIC DNA]</scope>
    <source>
        <strain evidence="2">KW</strain>
    </source>
</reference>
<evidence type="ECO:0000313" key="2">
    <source>
        <dbReference type="EMBL" id="KAG6921361.1"/>
    </source>
</evidence>
<name>A0A8T1RXM0_CHESE</name>
<dbReference type="AlphaFoldDB" id="A0A8T1RXM0"/>
<feature type="domain" description="C-type lectin" evidence="1">
    <location>
        <begin position="10"/>
        <end position="83"/>
    </location>
</feature>
<feature type="non-terminal residue" evidence="2">
    <location>
        <position position="1"/>
    </location>
</feature>
<dbReference type="InterPro" id="IPR016186">
    <property type="entry name" value="C-type_lectin-like/link_sf"/>
</dbReference>
<dbReference type="Proteomes" id="UP000765507">
    <property type="component" value="Unassembled WGS sequence"/>
</dbReference>
<dbReference type="SUPFAM" id="SSF56436">
    <property type="entry name" value="C-type lectin-like"/>
    <property type="match status" value="1"/>
</dbReference>
<dbReference type="PANTHER" id="PTHR15028">
    <property type="entry name" value="CD72-RELATED"/>
    <property type="match status" value="1"/>
</dbReference>